<dbReference type="Pfam" id="PF09872">
    <property type="entry name" value="DUF2099"/>
    <property type="match status" value="1"/>
</dbReference>
<dbReference type="eggNOG" id="arCOG04893">
    <property type="taxonomic scope" value="Archaea"/>
</dbReference>
<keyword evidence="2" id="KW-1185">Reference proteome</keyword>
<organism evidence="1 2">
    <name type="scientific">Methanococcus aeolicus (strain ATCC BAA-1280 / DSM 17508 / OCM 812 / Nankai-3)</name>
    <dbReference type="NCBI Taxonomy" id="419665"/>
    <lineage>
        <taxon>Archaea</taxon>
        <taxon>Methanobacteriati</taxon>
        <taxon>Methanobacteriota</taxon>
        <taxon>Methanomada group</taxon>
        <taxon>Methanococci</taxon>
        <taxon>Methanococcales</taxon>
        <taxon>Methanococcaceae</taxon>
        <taxon>Methanococcus</taxon>
    </lineage>
</organism>
<proteinExistence type="predicted"/>
<dbReference type="AlphaFoldDB" id="A6UTW8"/>
<name>A6UTW8_META3</name>
<dbReference type="EMBL" id="CP000743">
    <property type="protein sequence ID" value="ABR55940.1"/>
    <property type="molecule type" value="Genomic_DNA"/>
</dbReference>
<sequence>MEDIHIMEALGKSKIVVKNGKVVEVGEPLIKYCPLFAKHRGINELNKDTIKENIEFRIKEFGLFTENRVVETKEYVVGFGTSEIFLTALKNKLLDAVVIVSDCAGTIITDNPYLVQGLCGRISGIIKTTPIPKVIEKIENAGGVVLNKENAEINQYKGVKKALELGYKKIGVSIGNLEDAKKIKELENQIITNAECSIKAKSDPVQDVKIITFGVHTTGYSKLEFKKFVKYFDLTTCCASKGVLGAVKGHVKIQVGKSVPIFALSQNGKELIIERMKELERPLLITPNDELPVVKGDFYI</sequence>
<dbReference type="PIRSF" id="PIRSF004929">
    <property type="entry name" value="UCP004929"/>
    <property type="match status" value="1"/>
</dbReference>
<dbReference type="GeneID" id="5326697"/>
<gene>
    <name evidence="1" type="ordered locus">Maeo_0353</name>
</gene>
<dbReference type="HOGENOM" id="CLU_982163_0_0_2"/>
<accession>A6UTW8</accession>
<reference evidence="1" key="1">
    <citation type="submission" date="2007-06" db="EMBL/GenBank/DDBJ databases">
        <title>Complete sequence of Methanococcus aeolicus Nankai-3.</title>
        <authorList>
            <consortium name="US DOE Joint Genome Institute"/>
            <person name="Copeland A."/>
            <person name="Lucas S."/>
            <person name="Lapidus A."/>
            <person name="Barry K."/>
            <person name="Glavina del Rio T."/>
            <person name="Dalin E."/>
            <person name="Tice H."/>
            <person name="Pitluck S."/>
            <person name="Chain P."/>
            <person name="Malfatti S."/>
            <person name="Shin M."/>
            <person name="Vergez L."/>
            <person name="Schmutz J."/>
            <person name="Larimer F."/>
            <person name="Land M."/>
            <person name="Hauser L."/>
            <person name="Kyrpides N."/>
            <person name="Lykidis A."/>
            <person name="Sieprawska-Lupa M."/>
            <person name="Whitman W.B."/>
            <person name="Richardson P."/>
        </authorList>
    </citation>
    <scope>NUCLEOTIDE SEQUENCE [LARGE SCALE GENOMIC DNA]</scope>
    <source>
        <strain evidence="1">Nankai-3</strain>
    </source>
</reference>
<dbReference type="KEGG" id="mae:Maeo_0353"/>
<dbReference type="STRING" id="419665.Maeo_0353"/>
<dbReference type="Proteomes" id="UP000001106">
    <property type="component" value="Chromosome"/>
</dbReference>
<dbReference type="OrthoDB" id="358516at2157"/>
<dbReference type="InterPro" id="IPR009181">
    <property type="entry name" value="Methan_mark_8"/>
</dbReference>
<protein>
    <recommendedName>
        <fullName evidence="3">Methanogenesis marker protein 8</fullName>
    </recommendedName>
</protein>
<evidence type="ECO:0008006" key="3">
    <source>
        <dbReference type="Google" id="ProtNLM"/>
    </source>
</evidence>
<evidence type="ECO:0000313" key="1">
    <source>
        <dbReference type="EMBL" id="ABR55940.1"/>
    </source>
</evidence>
<evidence type="ECO:0000313" key="2">
    <source>
        <dbReference type="Proteomes" id="UP000001106"/>
    </source>
</evidence>
<dbReference type="RefSeq" id="WP_011973072.1">
    <property type="nucleotide sequence ID" value="NC_009635.1"/>
</dbReference>
<dbReference type="NCBIfam" id="TIGR03275">
    <property type="entry name" value="methan_mark_8"/>
    <property type="match status" value="1"/>
</dbReference>